<keyword evidence="2" id="KW-1185">Reference proteome</keyword>
<proteinExistence type="predicted"/>
<evidence type="ECO:0000313" key="2">
    <source>
        <dbReference type="Proteomes" id="UP001163321"/>
    </source>
</evidence>
<gene>
    <name evidence="1" type="ORF">PsorP6_003983</name>
</gene>
<comment type="caution">
    <text evidence="1">The sequence shown here is derived from an EMBL/GenBank/DDBJ whole genome shotgun (WGS) entry which is preliminary data.</text>
</comment>
<reference evidence="1 2" key="1">
    <citation type="journal article" date="2022" name="bioRxiv">
        <title>The genome of the oomycete Peronosclerospora sorghi, a cosmopolitan pathogen of maize and sorghum, is inflated with dispersed pseudogenes.</title>
        <authorList>
            <person name="Fletcher K."/>
            <person name="Martin F."/>
            <person name="Isakeit T."/>
            <person name="Cavanaugh K."/>
            <person name="Magill C."/>
            <person name="Michelmore R."/>
        </authorList>
    </citation>
    <scope>NUCLEOTIDE SEQUENCE [LARGE SCALE GENOMIC DNA]</scope>
    <source>
        <strain evidence="1">P6</strain>
    </source>
</reference>
<accession>A0ACC0VKC9</accession>
<dbReference type="Proteomes" id="UP001163321">
    <property type="component" value="Chromosome 8"/>
</dbReference>
<organism evidence="1 2">
    <name type="scientific">Peronosclerospora sorghi</name>
    <dbReference type="NCBI Taxonomy" id="230839"/>
    <lineage>
        <taxon>Eukaryota</taxon>
        <taxon>Sar</taxon>
        <taxon>Stramenopiles</taxon>
        <taxon>Oomycota</taxon>
        <taxon>Peronosporomycetes</taxon>
        <taxon>Peronosporales</taxon>
        <taxon>Peronosporaceae</taxon>
        <taxon>Peronosclerospora</taxon>
    </lineage>
</organism>
<name>A0ACC0VKC9_9STRA</name>
<evidence type="ECO:0000313" key="1">
    <source>
        <dbReference type="EMBL" id="KAI9906241.1"/>
    </source>
</evidence>
<sequence>MLYEANIASFQNPWALGCSGADYLETVESELTAPEPRFELRWSKPHQTLNFIKKKGFAMKFCTIQFTETKNVETWQKILQQVATHEKDTTKVVFDKEHKVQQC</sequence>
<dbReference type="EMBL" id="CM047587">
    <property type="protein sequence ID" value="KAI9906241.1"/>
    <property type="molecule type" value="Genomic_DNA"/>
</dbReference>
<protein>
    <submittedName>
        <fullName evidence="1">Uncharacterized protein</fullName>
    </submittedName>
</protein>